<dbReference type="SUPFAM" id="SSF55486">
    <property type="entry name" value="Metalloproteases ('zincins'), catalytic domain"/>
    <property type="match status" value="1"/>
</dbReference>
<evidence type="ECO:0000259" key="10">
    <source>
        <dbReference type="Pfam" id="PF01432"/>
    </source>
</evidence>
<keyword evidence="7" id="KW-1015">Disulfide bond</keyword>
<comment type="similarity">
    <text evidence="9">Belongs to the peptidase M3 family.</text>
</comment>
<dbReference type="PANTHER" id="PTHR10514:SF27">
    <property type="entry name" value="ANGIOTENSIN-CONVERTING ENZYME"/>
    <property type="match status" value="1"/>
</dbReference>
<evidence type="ECO:0000256" key="1">
    <source>
        <dbReference type="ARBA" id="ARBA00022670"/>
    </source>
</evidence>
<evidence type="ECO:0000256" key="6">
    <source>
        <dbReference type="ARBA" id="ARBA00023049"/>
    </source>
</evidence>
<dbReference type="InterPro" id="IPR001567">
    <property type="entry name" value="Pept_M3A_M3B_dom"/>
</dbReference>
<keyword evidence="5 9" id="KW-0862">Zinc</keyword>
<dbReference type="Proteomes" id="UP000326354">
    <property type="component" value="Chromosome"/>
</dbReference>
<keyword evidence="1 9" id="KW-0645">Protease</keyword>
<keyword evidence="8" id="KW-0325">Glycoprotein</keyword>
<dbReference type="GO" id="GO:0004222">
    <property type="term" value="F:metalloendopeptidase activity"/>
    <property type="evidence" value="ECO:0007669"/>
    <property type="project" value="InterPro"/>
</dbReference>
<dbReference type="RefSeq" id="WP_173013657.1">
    <property type="nucleotide sequence ID" value="NZ_AP019860.1"/>
</dbReference>
<keyword evidence="2 9" id="KW-0479">Metal-binding</keyword>
<comment type="cofactor">
    <cofactor evidence="9">
        <name>Zn(2+)</name>
        <dbReference type="ChEBI" id="CHEBI:29105"/>
    </cofactor>
    <text evidence="9">Binds 1 zinc ion.</text>
</comment>
<dbReference type="GO" id="GO:0016020">
    <property type="term" value="C:membrane"/>
    <property type="evidence" value="ECO:0007669"/>
    <property type="project" value="InterPro"/>
</dbReference>
<keyword evidence="3" id="KW-0732">Signal</keyword>
<dbReference type="Pfam" id="PF01432">
    <property type="entry name" value="Peptidase_M3"/>
    <property type="match status" value="1"/>
</dbReference>
<gene>
    <name evidence="11" type="ORF">UABAM_06068</name>
</gene>
<sequence>MEQKLQQFIEKYVDSVRPLLKELYTLHWEYDTTGDSSLVERKIEIEKQYKQIVANKESLGQLQEFKKSGMIHDTVLQRQLDCLLNEFGMSQGEPENIKRIIQLESEINTSYNQYRGKIDERELNDNEIKKMLHDELDLEMRKKAWEASKQIGQEVAQKVIEVVKLRNENAQKAGYSDYYTMALSHKDLDEEKMFYTLNRLAELSDEPFRKLKAKMDEELSQKFGIAVEDMRPWHYADPFFQQPPPHKTLDVDQFYQDIDIEQLMIDTYDSIDMDIRDILERSDLYPKDKKCQHAYCTFIDREAKDVRILCNIAPTEQWTSTTLHEFGHAVYDKYIDSDLPYILIDTPHTLSTEAIAMMMDTLSKNPKWLTDFVKIDAEKVTPIHDELIQEERLTQFVFIRWGLVMVNFERELYKNPDQDLNKLWWDYVEKYQCVTRPENRDKPDWASKIHLALCPVYYQNYIYGELVSAQLQDHIKKEVGNGELFGNKDLGTYLKDKYFASGAKYDWNETLKNATGAKLDPKHFVEHSLGIPLT</sequence>
<evidence type="ECO:0000256" key="3">
    <source>
        <dbReference type="ARBA" id="ARBA00022729"/>
    </source>
</evidence>
<feature type="domain" description="Peptidase M3A/M3B catalytic" evidence="10">
    <location>
        <begin position="137"/>
        <end position="527"/>
    </location>
</feature>
<dbReference type="GO" id="GO:0008241">
    <property type="term" value="F:peptidyl-dipeptidase activity"/>
    <property type="evidence" value="ECO:0007669"/>
    <property type="project" value="InterPro"/>
</dbReference>
<dbReference type="Gene3D" id="1.10.1370.30">
    <property type="match status" value="1"/>
</dbReference>
<dbReference type="KEGG" id="uam:UABAM_06068"/>
<dbReference type="AlphaFoldDB" id="A0A5S9IU39"/>
<dbReference type="GO" id="GO:0046872">
    <property type="term" value="F:metal ion binding"/>
    <property type="evidence" value="ECO:0007669"/>
    <property type="project" value="UniProtKB-UniRule"/>
</dbReference>
<proteinExistence type="inferred from homology"/>
<dbReference type="InterPro" id="IPR001548">
    <property type="entry name" value="Peptidase_M2"/>
</dbReference>
<evidence type="ECO:0000256" key="9">
    <source>
        <dbReference type="RuleBase" id="RU003435"/>
    </source>
</evidence>
<dbReference type="GO" id="GO:0006508">
    <property type="term" value="P:proteolysis"/>
    <property type="evidence" value="ECO:0007669"/>
    <property type="project" value="UniProtKB-KW"/>
</dbReference>
<evidence type="ECO:0000313" key="12">
    <source>
        <dbReference type="Proteomes" id="UP000326354"/>
    </source>
</evidence>
<evidence type="ECO:0000256" key="2">
    <source>
        <dbReference type="ARBA" id="ARBA00022723"/>
    </source>
</evidence>
<keyword evidence="4 9" id="KW-0378">Hydrolase</keyword>
<reference evidence="11 12" key="1">
    <citation type="submission" date="2019-08" db="EMBL/GenBank/DDBJ databases">
        <title>Complete genome sequence of Candidatus Uab amorphum.</title>
        <authorList>
            <person name="Shiratori T."/>
            <person name="Suzuki S."/>
            <person name="Kakizawa Y."/>
            <person name="Ishida K."/>
        </authorList>
    </citation>
    <scope>NUCLEOTIDE SEQUENCE [LARGE SCALE GENOMIC DNA]</scope>
    <source>
        <strain evidence="11 12">SRT547</strain>
    </source>
</reference>
<protein>
    <submittedName>
        <fullName evidence="11">Angiotensin-converting enzyme</fullName>
    </submittedName>
</protein>
<evidence type="ECO:0000256" key="7">
    <source>
        <dbReference type="ARBA" id="ARBA00023157"/>
    </source>
</evidence>
<dbReference type="EMBL" id="AP019860">
    <property type="protein sequence ID" value="BBM87656.1"/>
    <property type="molecule type" value="Genomic_DNA"/>
</dbReference>
<accession>A0A5S9IU39</accession>
<evidence type="ECO:0000313" key="11">
    <source>
        <dbReference type="EMBL" id="BBM87656.1"/>
    </source>
</evidence>
<organism evidence="11 12">
    <name type="scientific">Uabimicrobium amorphum</name>
    <dbReference type="NCBI Taxonomy" id="2596890"/>
    <lineage>
        <taxon>Bacteria</taxon>
        <taxon>Pseudomonadati</taxon>
        <taxon>Planctomycetota</taxon>
        <taxon>Candidatus Uabimicrobiia</taxon>
        <taxon>Candidatus Uabimicrobiales</taxon>
        <taxon>Candidatus Uabimicrobiaceae</taxon>
        <taxon>Candidatus Uabimicrobium</taxon>
    </lineage>
</organism>
<name>A0A5S9IU39_UABAM</name>
<keyword evidence="6 9" id="KW-0482">Metalloprotease</keyword>
<evidence type="ECO:0000256" key="8">
    <source>
        <dbReference type="ARBA" id="ARBA00023180"/>
    </source>
</evidence>
<dbReference type="PANTHER" id="PTHR10514">
    <property type="entry name" value="ANGIOTENSIN-CONVERTING ENZYME"/>
    <property type="match status" value="1"/>
</dbReference>
<keyword evidence="12" id="KW-1185">Reference proteome</keyword>
<evidence type="ECO:0000256" key="4">
    <source>
        <dbReference type="ARBA" id="ARBA00022801"/>
    </source>
</evidence>
<evidence type="ECO:0000256" key="5">
    <source>
        <dbReference type="ARBA" id="ARBA00022833"/>
    </source>
</evidence>